<reference evidence="2 3" key="1">
    <citation type="journal article" date="2015" name="Microbiome">
        <title>Genomic resolution of linkages in carbon, nitrogen, and sulfur cycling among widespread estuary sediment bacteria.</title>
        <authorList>
            <person name="Baker B.J."/>
            <person name="Lazar C.S."/>
            <person name="Teske A.P."/>
            <person name="Dick G.J."/>
        </authorList>
    </citation>
    <scope>NUCLEOTIDE SEQUENCE [LARGE SCALE GENOMIC DNA]</scope>
    <source>
        <strain evidence="2">DG_54_3</strain>
    </source>
</reference>
<protein>
    <submittedName>
        <fullName evidence="2">Uncharacterized protein</fullName>
    </submittedName>
</protein>
<dbReference type="EMBL" id="LIZX01000255">
    <property type="protein sequence ID" value="KPJ62813.1"/>
    <property type="molecule type" value="Genomic_DNA"/>
</dbReference>
<organism evidence="2 3">
    <name type="scientific">candidate division WOR-1 bacterium DG_54_3</name>
    <dbReference type="NCBI Taxonomy" id="1703775"/>
    <lineage>
        <taxon>Bacteria</taxon>
        <taxon>Bacillati</taxon>
        <taxon>Saganbacteria</taxon>
    </lineage>
</organism>
<feature type="transmembrane region" description="Helical" evidence="1">
    <location>
        <begin position="12"/>
        <end position="30"/>
    </location>
</feature>
<comment type="caution">
    <text evidence="2">The sequence shown here is derived from an EMBL/GenBank/DDBJ whole genome shotgun (WGS) entry which is preliminary data.</text>
</comment>
<evidence type="ECO:0000313" key="2">
    <source>
        <dbReference type="EMBL" id="KPJ62813.1"/>
    </source>
</evidence>
<accession>A0A0S7XJZ0</accession>
<keyword evidence="1" id="KW-0812">Transmembrane</keyword>
<evidence type="ECO:0000313" key="3">
    <source>
        <dbReference type="Proteomes" id="UP000051861"/>
    </source>
</evidence>
<evidence type="ECO:0000256" key="1">
    <source>
        <dbReference type="SAM" id="Phobius"/>
    </source>
</evidence>
<name>A0A0S7XJZ0_UNCSA</name>
<dbReference type="AlphaFoldDB" id="A0A0S7XJZ0"/>
<dbReference type="Proteomes" id="UP000051861">
    <property type="component" value="Unassembled WGS sequence"/>
</dbReference>
<proteinExistence type="predicted"/>
<gene>
    <name evidence="2" type="ORF">AMJ44_15130</name>
</gene>
<keyword evidence="1" id="KW-0472">Membrane</keyword>
<keyword evidence="1" id="KW-1133">Transmembrane helix</keyword>
<feature type="transmembrane region" description="Helical" evidence="1">
    <location>
        <begin position="36"/>
        <end position="58"/>
    </location>
</feature>
<sequence>MDKIRVYSIVRFLTSFALGTILPVYVLYFRHYQINLFQIAMLAAIFEASIFRHLLHLLSNPFGIYYRRDIEWTGRDLKIRSSGSLVGGLIET</sequence>